<evidence type="ECO:0000313" key="2">
    <source>
        <dbReference type="EMBL" id="ETI47952.1"/>
    </source>
</evidence>
<reference evidence="2 3" key="1">
    <citation type="submission" date="2013-11" db="EMBL/GenBank/DDBJ databases">
        <title>The Genome Sequence of Phytophthora parasitica P1569.</title>
        <authorList>
            <consortium name="The Broad Institute Genomics Platform"/>
            <person name="Russ C."/>
            <person name="Tyler B."/>
            <person name="Panabieres F."/>
            <person name="Shan W."/>
            <person name="Tripathy S."/>
            <person name="Grunwald N."/>
            <person name="Machado M."/>
            <person name="Johnson C.S."/>
            <person name="Arredondo F."/>
            <person name="Hong C."/>
            <person name="Coffey M."/>
            <person name="Young S.K."/>
            <person name="Zeng Q."/>
            <person name="Gargeya S."/>
            <person name="Fitzgerald M."/>
            <person name="Abouelleil A."/>
            <person name="Alvarado L."/>
            <person name="Chapman S.B."/>
            <person name="Gainer-Dewar J."/>
            <person name="Goldberg J."/>
            <person name="Griggs A."/>
            <person name="Gujja S."/>
            <person name="Hansen M."/>
            <person name="Howarth C."/>
            <person name="Imamovic A."/>
            <person name="Ireland A."/>
            <person name="Larimer J."/>
            <person name="McCowan C."/>
            <person name="Murphy C."/>
            <person name="Pearson M."/>
            <person name="Poon T.W."/>
            <person name="Priest M."/>
            <person name="Roberts A."/>
            <person name="Saif S."/>
            <person name="Shea T."/>
            <person name="Sykes S."/>
            <person name="Wortman J."/>
            <person name="Nusbaum C."/>
            <person name="Birren B."/>
        </authorList>
    </citation>
    <scope>NUCLEOTIDE SEQUENCE [LARGE SCALE GENOMIC DNA]</scope>
    <source>
        <strain evidence="2 3">P1569</strain>
    </source>
</reference>
<dbReference type="AlphaFoldDB" id="V9FC36"/>
<proteinExistence type="predicted"/>
<dbReference type="OrthoDB" id="10321677at2759"/>
<dbReference type="HOGENOM" id="CLU_2890663_0_0_1"/>
<evidence type="ECO:0000313" key="3">
    <source>
        <dbReference type="Proteomes" id="UP000018721"/>
    </source>
</evidence>
<feature type="region of interest" description="Disordered" evidence="1">
    <location>
        <begin position="31"/>
        <end position="63"/>
    </location>
</feature>
<keyword evidence="3" id="KW-1185">Reference proteome</keyword>
<sequence>MLNNQDFAIQLFASLVPHKSAELARDFHRLSTAGDTDSPHRGEMLDPGIPTVKEGSRQKSSWM</sequence>
<name>V9FC36_PHYNI</name>
<gene>
    <name evidence="2" type="ORF">F443_07931</name>
</gene>
<comment type="caution">
    <text evidence="2">The sequence shown here is derived from an EMBL/GenBank/DDBJ whole genome shotgun (WGS) entry which is preliminary data.</text>
</comment>
<dbReference type="EMBL" id="ANIZ01001378">
    <property type="protein sequence ID" value="ETI47952.1"/>
    <property type="molecule type" value="Genomic_DNA"/>
</dbReference>
<accession>V9FC36</accession>
<dbReference type="Proteomes" id="UP000018721">
    <property type="component" value="Unassembled WGS sequence"/>
</dbReference>
<evidence type="ECO:0000256" key="1">
    <source>
        <dbReference type="SAM" id="MobiDB-lite"/>
    </source>
</evidence>
<protein>
    <submittedName>
        <fullName evidence="2">Uncharacterized protein</fullName>
    </submittedName>
</protein>
<organism evidence="2 3">
    <name type="scientific">Phytophthora nicotianae P1569</name>
    <dbReference type="NCBI Taxonomy" id="1317065"/>
    <lineage>
        <taxon>Eukaryota</taxon>
        <taxon>Sar</taxon>
        <taxon>Stramenopiles</taxon>
        <taxon>Oomycota</taxon>
        <taxon>Peronosporomycetes</taxon>
        <taxon>Peronosporales</taxon>
        <taxon>Peronosporaceae</taxon>
        <taxon>Phytophthora</taxon>
    </lineage>
</organism>